<feature type="compositionally biased region" description="Low complexity" evidence="7">
    <location>
        <begin position="180"/>
        <end position="190"/>
    </location>
</feature>
<dbReference type="EMBL" id="NKXS01008143">
    <property type="protein sequence ID" value="PIM98719.1"/>
    <property type="molecule type" value="Genomic_DNA"/>
</dbReference>
<accession>A0A2G9G1E9</accession>
<protein>
    <recommendedName>
        <fullName evidence="8">AP2/ERF domain-containing protein</fullName>
    </recommendedName>
</protein>
<dbReference type="GO" id="GO:0009873">
    <property type="term" value="P:ethylene-activated signaling pathway"/>
    <property type="evidence" value="ECO:0007669"/>
    <property type="project" value="InterPro"/>
</dbReference>
<feature type="domain" description="AP2/ERF" evidence="8">
    <location>
        <begin position="201"/>
        <end position="258"/>
    </location>
</feature>
<dbReference type="InterPro" id="IPR016177">
    <property type="entry name" value="DNA-bd_dom_sf"/>
</dbReference>
<dbReference type="PANTHER" id="PTHR31190">
    <property type="entry name" value="DNA-BINDING DOMAIN"/>
    <property type="match status" value="1"/>
</dbReference>
<name>A0A2G9G1E9_9LAMI</name>
<proteinExistence type="predicted"/>
<gene>
    <name evidence="9" type="ORF">CDL12_28796</name>
</gene>
<comment type="caution">
    <text evidence="9">The sequence shown here is derived from an EMBL/GenBank/DDBJ whole genome shotgun (WGS) entry which is preliminary data.</text>
</comment>
<dbReference type="AlphaFoldDB" id="A0A2G9G1E9"/>
<keyword evidence="2" id="KW-0611">Plant defense</keyword>
<keyword evidence="3" id="KW-0805">Transcription regulation</keyword>
<evidence type="ECO:0000259" key="8">
    <source>
        <dbReference type="PROSITE" id="PS51032"/>
    </source>
</evidence>
<feature type="region of interest" description="Disordered" evidence="7">
    <location>
        <begin position="180"/>
        <end position="200"/>
    </location>
</feature>
<dbReference type="GO" id="GO:0003677">
    <property type="term" value="F:DNA binding"/>
    <property type="evidence" value="ECO:0007669"/>
    <property type="project" value="UniProtKB-KW"/>
</dbReference>
<dbReference type="Proteomes" id="UP000231279">
    <property type="component" value="Unassembled WGS sequence"/>
</dbReference>
<organism evidence="9 10">
    <name type="scientific">Handroanthus impetiginosus</name>
    <dbReference type="NCBI Taxonomy" id="429701"/>
    <lineage>
        <taxon>Eukaryota</taxon>
        <taxon>Viridiplantae</taxon>
        <taxon>Streptophyta</taxon>
        <taxon>Embryophyta</taxon>
        <taxon>Tracheophyta</taxon>
        <taxon>Spermatophyta</taxon>
        <taxon>Magnoliopsida</taxon>
        <taxon>eudicotyledons</taxon>
        <taxon>Gunneridae</taxon>
        <taxon>Pentapetalae</taxon>
        <taxon>asterids</taxon>
        <taxon>lamiids</taxon>
        <taxon>Lamiales</taxon>
        <taxon>Bignoniaceae</taxon>
        <taxon>Crescentiina</taxon>
        <taxon>Tabebuia alliance</taxon>
        <taxon>Handroanthus</taxon>
    </lineage>
</organism>
<keyword evidence="10" id="KW-1185">Reference proteome</keyword>
<dbReference type="GO" id="GO:0003700">
    <property type="term" value="F:DNA-binding transcription factor activity"/>
    <property type="evidence" value="ECO:0007669"/>
    <property type="project" value="InterPro"/>
</dbReference>
<dbReference type="PRINTS" id="PR00367">
    <property type="entry name" value="ETHRSPELEMNT"/>
</dbReference>
<dbReference type="InterPro" id="IPR001471">
    <property type="entry name" value="AP2/ERF_dom"/>
</dbReference>
<dbReference type="GO" id="GO:0005634">
    <property type="term" value="C:nucleus"/>
    <property type="evidence" value="ECO:0007669"/>
    <property type="project" value="UniProtKB-SubCell"/>
</dbReference>
<dbReference type="PROSITE" id="PS51032">
    <property type="entry name" value="AP2_ERF"/>
    <property type="match status" value="1"/>
</dbReference>
<dbReference type="InterPro" id="IPR044808">
    <property type="entry name" value="ERF_plant"/>
</dbReference>
<evidence type="ECO:0000313" key="10">
    <source>
        <dbReference type="Proteomes" id="UP000231279"/>
    </source>
</evidence>
<sequence length="381" mass="41362">MCISNVAERRETDKHVRFPATGNRENAASGGGAATSVPVPYYMQQQEQPNNLLSSVVASPSLSGYNESPEMSAMVTALTHVVSGQGHNVQISGAVTAPSFTDAGSGNFISFSGNSPSSAHSSSSSGSWAGQKRRHEPEGIYNATAFSDQVQRMYRGFGELPSNVKLEREAGTSISTHATTVATTEPSTTSHELETGERRRRYRGVRQRPWGKWAAEIRDPHKAARVWLGTFDTAEAAARAYDEAALRFRGSRAKLNFPENARILPSHQPPTATISAAEAPPPSFFQTTAREYREYFQLLQSTSDFQPQQPTTLFEQMLYASSLARFHSQPLNTSSSASPVIASSINSSQPLFSSSSTSSYDSTVLSSGQTIYFQPQNNQQS</sequence>
<feature type="compositionally biased region" description="Low complexity" evidence="7">
    <location>
        <begin position="113"/>
        <end position="127"/>
    </location>
</feature>
<dbReference type="InterPro" id="IPR036955">
    <property type="entry name" value="AP2/ERF_dom_sf"/>
</dbReference>
<dbReference type="Pfam" id="PF00847">
    <property type="entry name" value="AP2"/>
    <property type="match status" value="1"/>
</dbReference>
<feature type="region of interest" description="Disordered" evidence="7">
    <location>
        <begin position="113"/>
        <end position="134"/>
    </location>
</feature>
<feature type="region of interest" description="Disordered" evidence="7">
    <location>
        <begin position="1"/>
        <end position="33"/>
    </location>
</feature>
<keyword evidence="4" id="KW-0238">DNA-binding</keyword>
<dbReference type="SMART" id="SM00380">
    <property type="entry name" value="AP2"/>
    <property type="match status" value="1"/>
</dbReference>
<evidence type="ECO:0000313" key="9">
    <source>
        <dbReference type="EMBL" id="PIM98719.1"/>
    </source>
</evidence>
<comment type="subcellular location">
    <subcellularLocation>
        <location evidence="1">Nucleus</location>
    </subcellularLocation>
</comment>
<dbReference type="Gene3D" id="3.30.730.10">
    <property type="entry name" value="AP2/ERF domain"/>
    <property type="match status" value="1"/>
</dbReference>
<dbReference type="CDD" id="cd00018">
    <property type="entry name" value="AP2"/>
    <property type="match status" value="1"/>
</dbReference>
<dbReference type="SUPFAM" id="SSF54171">
    <property type="entry name" value="DNA-binding domain"/>
    <property type="match status" value="1"/>
</dbReference>
<keyword evidence="6" id="KW-0539">Nucleus</keyword>
<evidence type="ECO:0000256" key="7">
    <source>
        <dbReference type="SAM" id="MobiDB-lite"/>
    </source>
</evidence>
<evidence type="ECO:0000256" key="6">
    <source>
        <dbReference type="ARBA" id="ARBA00023242"/>
    </source>
</evidence>
<dbReference type="OrthoDB" id="1930739at2759"/>
<evidence type="ECO:0000256" key="1">
    <source>
        <dbReference type="ARBA" id="ARBA00004123"/>
    </source>
</evidence>
<evidence type="ECO:0000256" key="4">
    <source>
        <dbReference type="ARBA" id="ARBA00023125"/>
    </source>
</evidence>
<evidence type="ECO:0000256" key="2">
    <source>
        <dbReference type="ARBA" id="ARBA00022821"/>
    </source>
</evidence>
<evidence type="ECO:0000256" key="3">
    <source>
        <dbReference type="ARBA" id="ARBA00023015"/>
    </source>
</evidence>
<dbReference type="PANTHER" id="PTHR31190:SF473">
    <property type="entry name" value="OS05G0437100 PROTEIN"/>
    <property type="match status" value="1"/>
</dbReference>
<reference evidence="10" key="1">
    <citation type="journal article" date="2018" name="Gigascience">
        <title>Genome assembly of the Pink Ipe (Handroanthus impetiginosus, Bignoniaceae), a highly valued, ecologically keystone Neotropical timber forest tree.</title>
        <authorList>
            <person name="Silva-Junior O.B."/>
            <person name="Grattapaglia D."/>
            <person name="Novaes E."/>
            <person name="Collevatti R.G."/>
        </authorList>
    </citation>
    <scope>NUCLEOTIDE SEQUENCE [LARGE SCALE GENOMIC DNA]</scope>
    <source>
        <strain evidence="10">cv. UFG-1</strain>
    </source>
</reference>
<keyword evidence="5" id="KW-0804">Transcription</keyword>
<evidence type="ECO:0000256" key="5">
    <source>
        <dbReference type="ARBA" id="ARBA00023163"/>
    </source>
</evidence>
<feature type="compositionally biased region" description="Basic and acidic residues" evidence="7">
    <location>
        <begin position="7"/>
        <end position="16"/>
    </location>
</feature>
<dbReference type="STRING" id="429701.A0A2G9G1E9"/>
<dbReference type="GO" id="GO:0006952">
    <property type="term" value="P:defense response"/>
    <property type="evidence" value="ECO:0007669"/>
    <property type="project" value="UniProtKB-KW"/>
</dbReference>
<dbReference type="FunFam" id="3.30.730.10:FF:000001">
    <property type="entry name" value="Ethylene-responsive transcription factor 2"/>
    <property type="match status" value="1"/>
</dbReference>